<dbReference type="Pfam" id="PF14059">
    <property type="entry name" value="DUF4251"/>
    <property type="match status" value="1"/>
</dbReference>
<dbReference type="InterPro" id="IPR025347">
    <property type="entry name" value="DUF4251"/>
</dbReference>
<evidence type="ECO:0000313" key="3">
    <source>
        <dbReference type="Proteomes" id="UP001597011"/>
    </source>
</evidence>
<dbReference type="RefSeq" id="WP_379942045.1">
    <property type="nucleotide sequence ID" value="NZ_JBHTIB010000012.1"/>
</dbReference>
<keyword evidence="3" id="KW-1185">Reference proteome</keyword>
<dbReference type="Gene3D" id="2.40.128.410">
    <property type="match status" value="1"/>
</dbReference>
<gene>
    <name evidence="2" type="ORF">ACFQ0I_10485</name>
</gene>
<keyword evidence="1" id="KW-0732">Signal</keyword>
<accession>A0ABW3BTG3</accession>
<protein>
    <submittedName>
        <fullName evidence="2">DUF4251 domain-containing protein</fullName>
    </submittedName>
</protein>
<comment type="caution">
    <text evidence="2">The sequence shown here is derived from an EMBL/GenBank/DDBJ whole genome shotgun (WGS) entry which is preliminary data.</text>
</comment>
<feature type="signal peptide" evidence="1">
    <location>
        <begin position="1"/>
        <end position="22"/>
    </location>
</feature>
<organism evidence="2 3">
    <name type="scientific">Mariniflexile aquimaris</name>
    <dbReference type="NCBI Taxonomy" id="881009"/>
    <lineage>
        <taxon>Bacteria</taxon>
        <taxon>Pseudomonadati</taxon>
        <taxon>Bacteroidota</taxon>
        <taxon>Flavobacteriia</taxon>
        <taxon>Flavobacteriales</taxon>
        <taxon>Flavobacteriaceae</taxon>
        <taxon>Mariniflexile</taxon>
    </lineage>
</organism>
<feature type="chain" id="PRO_5047265701" evidence="1">
    <location>
        <begin position="23"/>
        <end position="180"/>
    </location>
</feature>
<evidence type="ECO:0000313" key="2">
    <source>
        <dbReference type="EMBL" id="MFD0836193.1"/>
    </source>
</evidence>
<reference evidence="3" key="1">
    <citation type="journal article" date="2019" name="Int. J. Syst. Evol. Microbiol.">
        <title>The Global Catalogue of Microorganisms (GCM) 10K type strain sequencing project: providing services to taxonomists for standard genome sequencing and annotation.</title>
        <authorList>
            <consortium name="The Broad Institute Genomics Platform"/>
            <consortium name="The Broad Institute Genome Sequencing Center for Infectious Disease"/>
            <person name="Wu L."/>
            <person name="Ma J."/>
        </authorList>
    </citation>
    <scope>NUCLEOTIDE SEQUENCE [LARGE SCALE GENOMIC DNA]</scope>
    <source>
        <strain evidence="3">CCUG 60529</strain>
    </source>
</reference>
<proteinExistence type="predicted"/>
<sequence>MKPFSFILCVVLLALMSCKTTKNTVTQAQIEALKTLVENKQFRIESNWAYPQATNAMQQVVNTGILGPGNSANAISLIGNSNFLSISNDSITSYLPYFGERQMQVAYGGGDNAIEFSGVLKNYKVEINKDHSYILSFEAKSKSEHFKVYITINPNFSSYMQLSGSSRFPISYAGNATATK</sequence>
<dbReference type="PROSITE" id="PS51257">
    <property type="entry name" value="PROKAR_LIPOPROTEIN"/>
    <property type="match status" value="1"/>
</dbReference>
<dbReference type="Proteomes" id="UP001597011">
    <property type="component" value="Unassembled WGS sequence"/>
</dbReference>
<name>A0ABW3BTG3_9FLAO</name>
<dbReference type="EMBL" id="JBHTIB010000012">
    <property type="protein sequence ID" value="MFD0836193.1"/>
    <property type="molecule type" value="Genomic_DNA"/>
</dbReference>
<evidence type="ECO:0000256" key="1">
    <source>
        <dbReference type="SAM" id="SignalP"/>
    </source>
</evidence>